<dbReference type="InterPro" id="IPR013783">
    <property type="entry name" value="Ig-like_fold"/>
</dbReference>
<feature type="chain" id="PRO_5020820337" evidence="2">
    <location>
        <begin position="22"/>
        <end position="707"/>
    </location>
</feature>
<keyword evidence="2" id="KW-0732">Signal</keyword>
<dbReference type="InterPro" id="IPR003410">
    <property type="entry name" value="HYR_dom"/>
</dbReference>
<reference evidence="4 5" key="1">
    <citation type="submission" date="2019-03" db="EMBL/GenBank/DDBJ databases">
        <title>Genomic Encyclopedia of Type Strains, Phase IV (KMG-IV): sequencing the most valuable type-strain genomes for metagenomic binning, comparative biology and taxonomic classification.</title>
        <authorList>
            <person name="Goeker M."/>
        </authorList>
    </citation>
    <scope>NUCLEOTIDE SEQUENCE [LARGE SCALE GENOMIC DNA]</scope>
    <source>
        <strain evidence="4 5">DSM 24830</strain>
    </source>
</reference>
<name>A0A4R1F7N0_9GAMM</name>
<dbReference type="Proteomes" id="UP000294887">
    <property type="component" value="Unassembled WGS sequence"/>
</dbReference>
<feature type="signal peptide" evidence="2">
    <location>
        <begin position="1"/>
        <end position="21"/>
    </location>
</feature>
<keyword evidence="5" id="KW-1185">Reference proteome</keyword>
<protein>
    <submittedName>
        <fullName evidence="4">Uncharacterized protein DUF5011</fullName>
    </submittedName>
</protein>
<dbReference type="InterPro" id="IPR032179">
    <property type="entry name" value="Cry22Aa_Ig-like"/>
</dbReference>
<evidence type="ECO:0000259" key="3">
    <source>
        <dbReference type="PROSITE" id="PS50825"/>
    </source>
</evidence>
<organism evidence="4 5">
    <name type="scientific">Cocleimonas flava</name>
    <dbReference type="NCBI Taxonomy" id="634765"/>
    <lineage>
        <taxon>Bacteria</taxon>
        <taxon>Pseudomonadati</taxon>
        <taxon>Pseudomonadota</taxon>
        <taxon>Gammaproteobacteria</taxon>
        <taxon>Thiotrichales</taxon>
        <taxon>Thiotrichaceae</taxon>
        <taxon>Cocleimonas</taxon>
    </lineage>
</organism>
<sequence>MIKPMPNVTLFLILIAGLSLSACGGGGSTNQSSNTNNSTVVSQPRVITQSNLLTVDMLARSDFSAPTVTSSNGFLTITHTSDEISDDKHFQFFLNTDNDPDTGFRFDSTLWDDTGADYVIEDGLLFEKNGQFDSAWTWNVDVGDIEYTKTSSSISAVINQNLLTGLTPQIRVGFVIRDENWNVLSIWPGSSLMAQYSIDVTPPVDTTAPVISLNGASTFKVQKDTVFNDPGATATDNIDGNLTYSIFATSNVDTSQTGTYSIVYKVTDQAGNQAEVSRTVIVLLETASGIAIDGSISDWQDINVFAETSNGTIKVTDSYENLYVMIDGSASDRYTQLFLDVDNNSATGFQFSGSVWNQGGADYMVENRDLSKSKSNDSYWSWDYHVADIIFSRQNTIIEMAIPKSSLENLGDSINLGFVYRDADWNTTSVIPESNLSQYILINNTPGEPQVQVNEVSIISFCGSLWGTDGSAVGTTELFEANDEYIAHLANINAGSIDAREYKGNWYTLYKNKFSTPTDPKFTVLKYDGQSTRVLLDDIDFYGSPAGEVASRSMTFYKNDLYYIDDSGIWKVALNQENTSPVLIKRFSYGLTELASTNDYIIYRVLGLNWSYKPSTGKHELLIDNSRLGFLAPSYVDNLLNDGNIAYFLDKTDATRFYQTDGTAAGTQVTTFDPSSPRIPAHIIGSNATELWIEDTNGLKTILGSCD</sequence>
<evidence type="ECO:0000256" key="1">
    <source>
        <dbReference type="ARBA" id="ARBA00022737"/>
    </source>
</evidence>
<dbReference type="RefSeq" id="WP_165874597.1">
    <property type="nucleotide sequence ID" value="NZ_BAAAFU010000008.1"/>
</dbReference>
<evidence type="ECO:0000313" key="5">
    <source>
        <dbReference type="Proteomes" id="UP000294887"/>
    </source>
</evidence>
<accession>A0A4R1F7N0</accession>
<dbReference type="SUPFAM" id="SSF49344">
    <property type="entry name" value="CBD9-like"/>
    <property type="match status" value="1"/>
</dbReference>
<dbReference type="Pfam" id="PF16403">
    <property type="entry name" value="Bact_surface_Ig-like"/>
    <property type="match status" value="1"/>
</dbReference>
<dbReference type="EMBL" id="SMFQ01000002">
    <property type="protein sequence ID" value="TCJ88692.1"/>
    <property type="molecule type" value="Genomic_DNA"/>
</dbReference>
<dbReference type="AlphaFoldDB" id="A0A4R1F7N0"/>
<comment type="caution">
    <text evidence="4">The sequence shown here is derived from an EMBL/GenBank/DDBJ whole genome shotgun (WGS) entry which is preliminary data.</text>
</comment>
<keyword evidence="1" id="KW-0677">Repeat</keyword>
<dbReference type="PROSITE" id="PS51257">
    <property type="entry name" value="PROKAR_LIPOPROTEIN"/>
    <property type="match status" value="1"/>
</dbReference>
<dbReference type="PROSITE" id="PS50825">
    <property type="entry name" value="HYR"/>
    <property type="match status" value="1"/>
</dbReference>
<dbReference type="Gene3D" id="2.60.40.10">
    <property type="entry name" value="Immunoglobulins"/>
    <property type="match status" value="1"/>
</dbReference>
<evidence type="ECO:0000313" key="4">
    <source>
        <dbReference type="EMBL" id="TCJ88692.1"/>
    </source>
</evidence>
<proteinExistence type="predicted"/>
<feature type="domain" description="HYR" evidence="3">
    <location>
        <begin position="198"/>
        <end position="284"/>
    </location>
</feature>
<evidence type="ECO:0000256" key="2">
    <source>
        <dbReference type="SAM" id="SignalP"/>
    </source>
</evidence>
<gene>
    <name evidence="4" type="ORF">EV695_0550</name>
</gene>